<gene>
    <name evidence="1" type="ORF">JCM17846_03570</name>
</gene>
<comment type="caution">
    <text evidence="1">The sequence shown here is derived from an EMBL/GenBank/DDBJ whole genome shotgun (WGS) entry which is preliminary data.</text>
</comment>
<organism evidence="1 2">
    <name type="scientific">Iodidimonas nitroreducens</name>
    <dbReference type="NCBI Taxonomy" id="1236968"/>
    <lineage>
        <taxon>Bacteria</taxon>
        <taxon>Pseudomonadati</taxon>
        <taxon>Pseudomonadota</taxon>
        <taxon>Alphaproteobacteria</taxon>
        <taxon>Iodidimonadales</taxon>
        <taxon>Iodidimonadaceae</taxon>
        <taxon>Iodidimonas</taxon>
    </lineage>
</organism>
<protein>
    <submittedName>
        <fullName evidence="1">Uncharacterized protein</fullName>
    </submittedName>
</protein>
<dbReference type="EMBL" id="BKCN01000001">
    <property type="protein sequence ID" value="GER02675.1"/>
    <property type="molecule type" value="Genomic_DNA"/>
</dbReference>
<keyword evidence="2" id="KW-1185">Reference proteome</keyword>
<reference evidence="1 2" key="1">
    <citation type="submission" date="2019-09" db="EMBL/GenBank/DDBJ databases">
        <title>NBRP : Genome information of microbial organism related human and environment.</title>
        <authorList>
            <person name="Hattori M."/>
            <person name="Oshima K."/>
            <person name="Inaba H."/>
            <person name="Suda W."/>
            <person name="Sakamoto M."/>
            <person name="Iino T."/>
            <person name="Kitahara M."/>
            <person name="Oshida Y."/>
            <person name="Iida T."/>
            <person name="Kudo T."/>
            <person name="Itoh T."/>
            <person name="Ohkuma M."/>
        </authorList>
    </citation>
    <scope>NUCLEOTIDE SEQUENCE [LARGE SCALE GENOMIC DNA]</scope>
    <source>
        <strain evidence="1 2">Q-1</strain>
    </source>
</reference>
<evidence type="ECO:0000313" key="2">
    <source>
        <dbReference type="Proteomes" id="UP000324996"/>
    </source>
</evidence>
<evidence type="ECO:0000313" key="1">
    <source>
        <dbReference type="EMBL" id="GER02675.1"/>
    </source>
</evidence>
<accession>A0A5A7N4M5</accession>
<dbReference type="AlphaFoldDB" id="A0A5A7N4M5"/>
<dbReference type="RefSeq" id="WP_042082662.1">
    <property type="nucleotide sequence ID" value="NZ_BKCN01000001.1"/>
</dbReference>
<sequence>MAAITSEDLARSIRIYETLFQATAVRGDAQCDRVLYSRLTRAIFTGIALSGPRACLIDPIYPPKR</sequence>
<dbReference type="Proteomes" id="UP000324996">
    <property type="component" value="Unassembled WGS sequence"/>
</dbReference>
<proteinExistence type="predicted"/>
<name>A0A5A7N4M5_9PROT</name>